<feature type="binding site" evidence="14">
    <location>
        <begin position="297"/>
        <end position="303"/>
    </location>
    <ligand>
        <name>NADP(+)</name>
        <dbReference type="ChEBI" id="CHEBI:58349"/>
    </ligand>
</feature>
<evidence type="ECO:0000256" key="6">
    <source>
        <dbReference type="ARBA" id="ARBA00022619"/>
    </source>
</evidence>
<comment type="catalytic activity">
    <reaction evidence="12">
        <text>5-amino-6-(5-phospho-D-ribitylamino)uracil + NADP(+) = 5-amino-6-(5-phospho-D-ribosylamino)uracil + NADPH + H(+)</text>
        <dbReference type="Rhea" id="RHEA:17845"/>
        <dbReference type="ChEBI" id="CHEBI:15378"/>
        <dbReference type="ChEBI" id="CHEBI:57783"/>
        <dbReference type="ChEBI" id="CHEBI:58349"/>
        <dbReference type="ChEBI" id="CHEBI:58421"/>
        <dbReference type="ChEBI" id="CHEBI:58453"/>
        <dbReference type="EC" id="1.1.1.193"/>
    </reaction>
</comment>
<protein>
    <recommendedName>
        <fullName evidence="12">Riboflavin biosynthesis protein RibD</fullName>
    </recommendedName>
    <domain>
        <recommendedName>
            <fullName evidence="12">Diaminohydroxyphosphoribosylaminopyrimidine deaminase</fullName>
            <shortName evidence="12">DRAP deaminase</shortName>
            <ecNumber evidence="12">3.5.4.26</ecNumber>
        </recommendedName>
        <alternativeName>
            <fullName evidence="12">Riboflavin-specific deaminase</fullName>
        </alternativeName>
    </domain>
    <domain>
        <recommendedName>
            <fullName evidence="12">5-amino-6-(5-phosphoribosylamino)uracil reductase</fullName>
            <ecNumber evidence="12">1.1.1.193</ecNumber>
        </recommendedName>
        <alternativeName>
            <fullName evidence="12">HTP reductase</fullName>
        </alternativeName>
    </domain>
</protein>
<dbReference type="GO" id="GO:0008270">
    <property type="term" value="F:zinc ion binding"/>
    <property type="evidence" value="ECO:0007669"/>
    <property type="project" value="InterPro"/>
</dbReference>
<feature type="binding site" evidence="15">
    <location>
        <position position="49"/>
    </location>
    <ligand>
        <name>Zn(2+)</name>
        <dbReference type="ChEBI" id="CHEBI:29105"/>
        <note>catalytic</note>
    </ligand>
</feature>
<dbReference type="CDD" id="cd01284">
    <property type="entry name" value="Riboflavin_deaminase-reductase"/>
    <property type="match status" value="1"/>
</dbReference>
<dbReference type="PANTHER" id="PTHR38011:SF7">
    <property type="entry name" value="2,5-DIAMINO-6-RIBOSYLAMINO-4(3H)-PYRIMIDINONE 5'-PHOSPHATE REDUCTASE"/>
    <property type="match status" value="1"/>
</dbReference>
<comment type="similarity">
    <text evidence="4 12">In the N-terminal section; belongs to the cytidine and deoxycytidylate deaminase family.</text>
</comment>
<dbReference type="SUPFAM" id="SSF53597">
    <property type="entry name" value="Dihydrofolate reductase-like"/>
    <property type="match status" value="1"/>
</dbReference>
<dbReference type="NCBIfam" id="TIGR00326">
    <property type="entry name" value="eubact_ribD"/>
    <property type="match status" value="1"/>
</dbReference>
<keyword evidence="12" id="KW-0378">Hydrolase</keyword>
<dbReference type="InterPro" id="IPR016192">
    <property type="entry name" value="APOBEC/CMP_deaminase_Zn-bd"/>
</dbReference>
<comment type="caution">
    <text evidence="17">The sequence shown here is derived from an EMBL/GenBank/DDBJ whole genome shotgun (WGS) entry which is preliminary data.</text>
</comment>
<dbReference type="Proteomes" id="UP000230154">
    <property type="component" value="Unassembled WGS sequence"/>
</dbReference>
<feature type="binding site" evidence="14">
    <location>
        <position position="206"/>
    </location>
    <ligand>
        <name>substrate</name>
    </ligand>
</feature>
<feature type="binding site" evidence="14">
    <location>
        <position position="160"/>
    </location>
    <ligand>
        <name>NADP(+)</name>
        <dbReference type="ChEBI" id="CHEBI:58349"/>
    </ligand>
</feature>
<evidence type="ECO:0000256" key="15">
    <source>
        <dbReference type="PIRSR" id="PIRSR006769-3"/>
    </source>
</evidence>
<evidence type="ECO:0000256" key="8">
    <source>
        <dbReference type="ARBA" id="ARBA00022833"/>
    </source>
</evidence>
<dbReference type="SUPFAM" id="SSF53927">
    <property type="entry name" value="Cytidine deaminase-like"/>
    <property type="match status" value="1"/>
</dbReference>
<accession>A0A2H0TQP9</accession>
<dbReference type="GO" id="GO:0008835">
    <property type="term" value="F:diaminohydroxyphosphoribosylaminopyrimidine deaminase activity"/>
    <property type="evidence" value="ECO:0007669"/>
    <property type="project" value="UniProtKB-EC"/>
</dbReference>
<feature type="binding site" evidence="14">
    <location>
        <position position="176"/>
    </location>
    <ligand>
        <name>NADP(+)</name>
        <dbReference type="ChEBI" id="CHEBI:58349"/>
    </ligand>
</feature>
<dbReference type="PANTHER" id="PTHR38011">
    <property type="entry name" value="DIHYDROFOLATE REDUCTASE FAMILY PROTEIN (AFU_ORTHOLOGUE AFUA_8G06820)"/>
    <property type="match status" value="1"/>
</dbReference>
<dbReference type="Gene3D" id="3.40.430.10">
    <property type="entry name" value="Dihydrofolate Reductase, subunit A"/>
    <property type="match status" value="1"/>
</dbReference>
<dbReference type="NCBIfam" id="TIGR00227">
    <property type="entry name" value="ribD_Cterm"/>
    <property type="match status" value="1"/>
</dbReference>
<feature type="domain" description="CMP/dCMP-type deaminase" evidence="16">
    <location>
        <begin position="1"/>
        <end position="117"/>
    </location>
</feature>
<dbReference type="InterPro" id="IPR004794">
    <property type="entry name" value="Eubact_RibD"/>
</dbReference>
<reference evidence="18" key="1">
    <citation type="submission" date="2017-09" db="EMBL/GenBank/DDBJ databases">
        <title>Depth-based differentiation of microbial function through sediment-hosted aquifers and enrichment of novel symbionts in the deep terrestrial subsurface.</title>
        <authorList>
            <person name="Probst A.J."/>
            <person name="Ladd B."/>
            <person name="Jarett J.K."/>
            <person name="Geller-Mcgrath D.E."/>
            <person name="Sieber C.M.K."/>
            <person name="Emerson J.B."/>
            <person name="Anantharaman K."/>
            <person name="Thomas B.C."/>
            <person name="Malmstrom R."/>
            <person name="Stieglmeier M."/>
            <person name="Klingl A."/>
            <person name="Woyke T."/>
            <person name="Ryan C.M."/>
            <person name="Banfield J.F."/>
        </authorList>
    </citation>
    <scope>NUCLEOTIDE SEQUENCE [LARGE SCALE GENOMIC DNA]</scope>
</reference>
<dbReference type="PROSITE" id="PS51747">
    <property type="entry name" value="CYT_DCMP_DEAMINASES_2"/>
    <property type="match status" value="1"/>
</dbReference>
<feature type="active site" description="Proton donor" evidence="13">
    <location>
        <position position="51"/>
    </location>
</feature>
<evidence type="ECO:0000256" key="11">
    <source>
        <dbReference type="ARBA" id="ARBA00023268"/>
    </source>
</evidence>
<feature type="binding site" evidence="15">
    <location>
        <position position="86"/>
    </location>
    <ligand>
        <name>Zn(2+)</name>
        <dbReference type="ChEBI" id="CHEBI:29105"/>
        <note>catalytic</note>
    </ligand>
</feature>
<dbReference type="UniPathway" id="UPA00275">
    <property type="reaction ID" value="UER00401"/>
</dbReference>
<keyword evidence="11" id="KW-0511">Multifunctional enzyme</keyword>
<feature type="binding site" evidence="15">
    <location>
        <position position="77"/>
    </location>
    <ligand>
        <name>Zn(2+)</name>
        <dbReference type="ChEBI" id="CHEBI:29105"/>
        <note>catalytic</note>
    </ligand>
</feature>
<dbReference type="GO" id="GO:0009231">
    <property type="term" value="P:riboflavin biosynthetic process"/>
    <property type="evidence" value="ECO:0007669"/>
    <property type="project" value="UniProtKB-UniPathway"/>
</dbReference>
<comment type="function">
    <text evidence="1 12">Converts 2,5-diamino-6-(ribosylamino)-4(3h)-pyrimidinone 5'-phosphate into 5-amino-6-(ribosylamino)-2,4(1h,3h)-pyrimidinedione 5'-phosphate.</text>
</comment>
<evidence type="ECO:0000313" key="18">
    <source>
        <dbReference type="Proteomes" id="UP000230154"/>
    </source>
</evidence>
<feature type="binding site" evidence="14">
    <location>
        <position position="190"/>
    </location>
    <ligand>
        <name>substrate</name>
    </ligand>
</feature>
<dbReference type="InterPro" id="IPR011549">
    <property type="entry name" value="RibD_C"/>
</dbReference>
<comment type="catalytic activity">
    <reaction evidence="12">
        <text>2,5-diamino-6-hydroxy-4-(5-phosphoribosylamino)-pyrimidine + H2O + H(+) = 5-amino-6-(5-phospho-D-ribosylamino)uracil + NH4(+)</text>
        <dbReference type="Rhea" id="RHEA:21868"/>
        <dbReference type="ChEBI" id="CHEBI:15377"/>
        <dbReference type="ChEBI" id="CHEBI:15378"/>
        <dbReference type="ChEBI" id="CHEBI:28938"/>
        <dbReference type="ChEBI" id="CHEBI:58453"/>
        <dbReference type="ChEBI" id="CHEBI:58614"/>
        <dbReference type="EC" id="3.5.4.26"/>
    </reaction>
</comment>
<dbReference type="PIRSF" id="PIRSF006769">
    <property type="entry name" value="RibD"/>
    <property type="match status" value="1"/>
</dbReference>
<organism evidence="17 18">
    <name type="scientific">Candidatus Magasanikbacteria bacterium CG10_big_fil_rev_8_21_14_0_10_47_10</name>
    <dbReference type="NCBI Taxonomy" id="1974652"/>
    <lineage>
        <taxon>Bacteria</taxon>
        <taxon>Candidatus Magasanikiibacteriota</taxon>
    </lineage>
</organism>
<comment type="similarity">
    <text evidence="5 12">In the C-terminal section; belongs to the HTP reductase family.</text>
</comment>
<dbReference type="GO" id="GO:0008703">
    <property type="term" value="F:5-amino-6-(5-phosphoribosylamino)uracil reductase activity"/>
    <property type="evidence" value="ECO:0007669"/>
    <property type="project" value="UniProtKB-EC"/>
</dbReference>
<dbReference type="Pfam" id="PF00383">
    <property type="entry name" value="dCMP_cyt_deam_1"/>
    <property type="match status" value="1"/>
</dbReference>
<keyword evidence="10 12" id="KW-0560">Oxidoreductase</keyword>
<sequence length="371" mass="40398">MNHFFFKHAIELAQKGLGHTLPNPAVGAVVVKENKIVARGWHKKAGERHAEIVAMDEARAAGTDLKGASLYITLEPCRHYGRTPPCTDRIVQEGIARVFMGMRDPFERVNGRGMAVLKEKGIDVQCLKKGSPLYREVADLNQPFIKWTNTSLPYVTMKAACTLDGKIATRAGSSAWITGEQARSDARRERSMCDAVLVGSGTVRADNPELAAHGEYTGKSLLRVIFDPSLTLPTTMKVFRDANVLVATTGRALEQAGQAYAERGIETRAFGATRVSIKQLLQYLGQRSIQHVFVEGGAGVHGSVFEEALLDPLIIDRVLWYMAPMLFGGKSALSAIGGTGVESVPSAFRIPHMDVTHLGVDLKLSGRINVY</sequence>
<evidence type="ECO:0000256" key="2">
    <source>
        <dbReference type="ARBA" id="ARBA00004882"/>
    </source>
</evidence>
<dbReference type="Gene3D" id="3.40.140.10">
    <property type="entry name" value="Cytidine Deaminase, domain 2"/>
    <property type="match status" value="1"/>
</dbReference>
<feature type="binding site" evidence="14">
    <location>
        <position position="210"/>
    </location>
    <ligand>
        <name>substrate</name>
    </ligand>
</feature>
<evidence type="ECO:0000256" key="9">
    <source>
        <dbReference type="ARBA" id="ARBA00022857"/>
    </source>
</evidence>
<dbReference type="GO" id="GO:0050661">
    <property type="term" value="F:NADP binding"/>
    <property type="evidence" value="ECO:0007669"/>
    <property type="project" value="InterPro"/>
</dbReference>
<evidence type="ECO:0000256" key="13">
    <source>
        <dbReference type="PIRSR" id="PIRSR006769-1"/>
    </source>
</evidence>
<evidence type="ECO:0000313" key="17">
    <source>
        <dbReference type="EMBL" id="PIR74472.1"/>
    </source>
</evidence>
<evidence type="ECO:0000256" key="7">
    <source>
        <dbReference type="ARBA" id="ARBA00022723"/>
    </source>
</evidence>
<feature type="binding site" evidence="14">
    <location>
        <position position="202"/>
    </location>
    <ligand>
        <name>NADP(+)</name>
        <dbReference type="ChEBI" id="CHEBI:58349"/>
    </ligand>
</feature>
<dbReference type="AlphaFoldDB" id="A0A2H0TQP9"/>
<name>A0A2H0TQP9_9BACT</name>
<dbReference type="EC" id="3.5.4.26" evidence="12"/>
<feature type="binding site" evidence="14">
    <location>
        <position position="295"/>
    </location>
    <ligand>
        <name>substrate</name>
    </ligand>
</feature>
<evidence type="ECO:0000259" key="16">
    <source>
        <dbReference type="PROSITE" id="PS51747"/>
    </source>
</evidence>
<dbReference type="Pfam" id="PF01872">
    <property type="entry name" value="RibD_C"/>
    <property type="match status" value="1"/>
</dbReference>
<keyword evidence="6 12" id="KW-0686">Riboflavin biosynthesis</keyword>
<comment type="pathway">
    <text evidence="2 12">Cofactor biosynthesis; riboflavin biosynthesis; 5-amino-6-(D-ribitylamino)uracil from GTP: step 2/4.</text>
</comment>
<keyword evidence="7 12" id="KW-0479">Metal-binding</keyword>
<dbReference type="EMBL" id="PFCB01000020">
    <property type="protein sequence ID" value="PIR74472.1"/>
    <property type="molecule type" value="Genomic_DNA"/>
</dbReference>
<dbReference type="PROSITE" id="PS00903">
    <property type="entry name" value="CYT_DCMP_DEAMINASES_1"/>
    <property type="match status" value="1"/>
</dbReference>
<dbReference type="InterPro" id="IPR050765">
    <property type="entry name" value="Riboflavin_Biosynth_HTPR"/>
</dbReference>
<comment type="cofactor">
    <cofactor evidence="12 15">
        <name>Zn(2+)</name>
        <dbReference type="ChEBI" id="CHEBI:29105"/>
    </cofactor>
    <text evidence="12 15">Binds 1 zinc ion.</text>
</comment>
<evidence type="ECO:0000256" key="10">
    <source>
        <dbReference type="ARBA" id="ARBA00023002"/>
    </source>
</evidence>
<dbReference type="InterPro" id="IPR024072">
    <property type="entry name" value="DHFR-like_dom_sf"/>
</dbReference>
<feature type="binding site" evidence="14">
    <location>
        <position position="174"/>
    </location>
    <ligand>
        <name>substrate</name>
    </ligand>
</feature>
<dbReference type="InterPro" id="IPR002734">
    <property type="entry name" value="RibDG_C"/>
</dbReference>
<keyword evidence="9 12" id="KW-0521">NADP</keyword>
<evidence type="ECO:0000256" key="5">
    <source>
        <dbReference type="ARBA" id="ARBA00007417"/>
    </source>
</evidence>
<dbReference type="InterPro" id="IPR016193">
    <property type="entry name" value="Cytidine_deaminase-like"/>
</dbReference>
<dbReference type="EC" id="1.1.1.193" evidence="12"/>
<evidence type="ECO:0000256" key="1">
    <source>
        <dbReference type="ARBA" id="ARBA00002151"/>
    </source>
</evidence>
<keyword evidence="8 12" id="KW-0862">Zinc</keyword>
<proteinExistence type="inferred from homology"/>
<gene>
    <name evidence="17" type="primary">ribD</name>
    <name evidence="17" type="ORF">COU35_02205</name>
</gene>
<evidence type="ECO:0000256" key="3">
    <source>
        <dbReference type="ARBA" id="ARBA00004910"/>
    </source>
</evidence>
<evidence type="ECO:0000256" key="12">
    <source>
        <dbReference type="PIRNR" id="PIRNR006769"/>
    </source>
</evidence>
<dbReference type="InterPro" id="IPR002125">
    <property type="entry name" value="CMP_dCMP_dom"/>
</dbReference>
<evidence type="ECO:0000256" key="4">
    <source>
        <dbReference type="ARBA" id="ARBA00005259"/>
    </source>
</evidence>
<comment type="pathway">
    <text evidence="3 12">Cofactor biosynthesis; riboflavin biosynthesis; 5-amino-6-(D-ribitylamino)uracil from GTP: step 3/4.</text>
</comment>
<evidence type="ECO:0000256" key="14">
    <source>
        <dbReference type="PIRSR" id="PIRSR006769-2"/>
    </source>
</evidence>